<dbReference type="PANTHER" id="PTHR30336">
    <property type="entry name" value="INNER MEMBRANE PROTEIN, PROBABLE PERMEASE"/>
    <property type="match status" value="1"/>
</dbReference>
<name>A0A2P7TYM6_9NEIS</name>
<evidence type="ECO:0000259" key="2">
    <source>
        <dbReference type="Pfam" id="PF02698"/>
    </source>
</evidence>
<dbReference type="InterPro" id="IPR003848">
    <property type="entry name" value="DUF218"/>
</dbReference>
<accession>A0A2P7TYM6</accession>
<evidence type="ECO:0000256" key="1">
    <source>
        <dbReference type="SAM" id="Phobius"/>
    </source>
</evidence>
<keyword evidence="1" id="KW-1133">Transmembrane helix</keyword>
<keyword evidence="4" id="KW-1185">Reference proteome</keyword>
<keyword evidence="1" id="KW-0812">Transmembrane</keyword>
<sequence>MLKKIAVFLGLAVWLVLLVFVWLLWQDYHYTRQTVDSVRPADKAVILSTKAYENGRLNPCLVARVHAGVELYQAGKVKTLVMSGGINRDHQYGSRNMQAIAEKMGVPSSAILQEDQSVNTFENIVFSRPKIEDSQNVVIVSAGFHLPRARRMAEKQWSQNIQLYAAPHCSEPNGGYAYSITREIGAIIKNGLKGHY</sequence>
<organism evidence="3 4">
    <name type="scientific">Neisseria iguanae</name>
    <dbReference type="NCBI Taxonomy" id="90242"/>
    <lineage>
        <taxon>Bacteria</taxon>
        <taxon>Pseudomonadati</taxon>
        <taxon>Pseudomonadota</taxon>
        <taxon>Betaproteobacteria</taxon>
        <taxon>Neisseriales</taxon>
        <taxon>Neisseriaceae</taxon>
        <taxon>Neisseria</taxon>
    </lineage>
</organism>
<dbReference type="AlphaFoldDB" id="A0A2P7TYM6"/>
<comment type="caution">
    <text evidence="3">The sequence shown here is derived from an EMBL/GenBank/DDBJ whole genome shotgun (WGS) entry which is preliminary data.</text>
</comment>
<dbReference type="CDD" id="cd06259">
    <property type="entry name" value="YdcF-like"/>
    <property type="match status" value="1"/>
</dbReference>
<dbReference type="OrthoDB" id="9782395at2"/>
<dbReference type="Proteomes" id="UP000241868">
    <property type="component" value="Unassembled WGS sequence"/>
</dbReference>
<keyword evidence="1" id="KW-0472">Membrane</keyword>
<evidence type="ECO:0000313" key="3">
    <source>
        <dbReference type="EMBL" id="PSJ79826.1"/>
    </source>
</evidence>
<dbReference type="Pfam" id="PF02698">
    <property type="entry name" value="DUF218"/>
    <property type="match status" value="1"/>
</dbReference>
<dbReference type="InterPro" id="IPR014729">
    <property type="entry name" value="Rossmann-like_a/b/a_fold"/>
</dbReference>
<reference evidence="3 4" key="1">
    <citation type="submission" date="2018-03" db="EMBL/GenBank/DDBJ databases">
        <title>Neisseria weixii sp. nov., isolated from the intestinal contents of Tibetan Plateau pika (Ochotona curzoniae) in Yushu, Qinghai Province, China.</title>
        <authorList>
            <person name="Gui Z."/>
        </authorList>
    </citation>
    <scope>NUCLEOTIDE SEQUENCE [LARGE SCALE GENOMIC DNA]</scope>
    <source>
        <strain evidence="3 4">ATCC 51483</strain>
    </source>
</reference>
<proteinExistence type="predicted"/>
<dbReference type="InterPro" id="IPR051599">
    <property type="entry name" value="Cell_Envelope_Assoc"/>
</dbReference>
<evidence type="ECO:0000313" key="4">
    <source>
        <dbReference type="Proteomes" id="UP000241868"/>
    </source>
</evidence>
<dbReference type="RefSeq" id="WP_106742380.1">
    <property type="nucleotide sequence ID" value="NZ_PXYY01000069.1"/>
</dbReference>
<feature type="domain" description="DUF218" evidence="2">
    <location>
        <begin position="45"/>
        <end position="164"/>
    </location>
</feature>
<dbReference type="PANTHER" id="PTHR30336:SF20">
    <property type="entry name" value="DUF218 DOMAIN-CONTAINING PROTEIN"/>
    <property type="match status" value="1"/>
</dbReference>
<dbReference type="GO" id="GO:0005886">
    <property type="term" value="C:plasma membrane"/>
    <property type="evidence" value="ECO:0007669"/>
    <property type="project" value="TreeGrafter"/>
</dbReference>
<gene>
    <name evidence="3" type="ORF">C7N83_09885</name>
</gene>
<protein>
    <submittedName>
        <fullName evidence="3">YdcF family protein</fullName>
    </submittedName>
</protein>
<feature type="transmembrane region" description="Helical" evidence="1">
    <location>
        <begin position="7"/>
        <end position="25"/>
    </location>
</feature>
<dbReference type="EMBL" id="PXYY01000069">
    <property type="protein sequence ID" value="PSJ79826.1"/>
    <property type="molecule type" value="Genomic_DNA"/>
</dbReference>
<dbReference type="Gene3D" id="3.40.50.620">
    <property type="entry name" value="HUPs"/>
    <property type="match status" value="1"/>
</dbReference>